<feature type="domain" description="Protein kinase" evidence="7">
    <location>
        <begin position="9"/>
        <end position="277"/>
    </location>
</feature>
<keyword evidence="1" id="KW-0723">Serine/threonine-protein kinase</keyword>
<protein>
    <recommendedName>
        <fullName evidence="7">Protein kinase domain-containing protein</fullName>
    </recommendedName>
</protein>
<keyword evidence="2" id="KW-0808">Transferase</keyword>
<dbReference type="GO" id="GO:0004674">
    <property type="term" value="F:protein serine/threonine kinase activity"/>
    <property type="evidence" value="ECO:0007669"/>
    <property type="project" value="UniProtKB-KW"/>
</dbReference>
<dbReference type="Proteomes" id="UP000176938">
    <property type="component" value="Unassembled WGS sequence"/>
</dbReference>
<evidence type="ECO:0000259" key="7">
    <source>
        <dbReference type="PROSITE" id="PS50011"/>
    </source>
</evidence>
<keyword evidence="6" id="KW-1133">Transmembrane helix</keyword>
<dbReference type="InterPro" id="IPR000719">
    <property type="entry name" value="Prot_kinase_dom"/>
</dbReference>
<dbReference type="Gene3D" id="1.10.510.10">
    <property type="entry name" value="Transferase(Phosphotransferase) domain 1"/>
    <property type="match status" value="1"/>
</dbReference>
<comment type="caution">
    <text evidence="8">The sequence shown here is derived from an EMBL/GenBank/DDBJ whole genome shotgun (WGS) entry which is preliminary data.</text>
</comment>
<evidence type="ECO:0000256" key="1">
    <source>
        <dbReference type="ARBA" id="ARBA00022527"/>
    </source>
</evidence>
<dbReference type="Pfam" id="PF00069">
    <property type="entry name" value="Pkinase"/>
    <property type="match status" value="1"/>
</dbReference>
<accession>A0A1F4RCW2</accession>
<evidence type="ECO:0000256" key="6">
    <source>
        <dbReference type="SAM" id="Phobius"/>
    </source>
</evidence>
<keyword evidence="5" id="KW-0067">ATP-binding</keyword>
<organism evidence="8 9">
    <name type="scientific">candidate division WOR-1 bacterium RIFCSPLOWO2_02_FULL_46_20</name>
    <dbReference type="NCBI Taxonomy" id="1802567"/>
    <lineage>
        <taxon>Bacteria</taxon>
        <taxon>Bacillati</taxon>
        <taxon>Saganbacteria</taxon>
    </lineage>
</organism>
<evidence type="ECO:0000256" key="2">
    <source>
        <dbReference type="ARBA" id="ARBA00022679"/>
    </source>
</evidence>
<evidence type="ECO:0000256" key="5">
    <source>
        <dbReference type="ARBA" id="ARBA00022840"/>
    </source>
</evidence>
<dbReference type="AlphaFoldDB" id="A0A1F4RCW2"/>
<dbReference type="EMBL" id="METP01000046">
    <property type="protein sequence ID" value="OGC05313.1"/>
    <property type="molecule type" value="Genomic_DNA"/>
</dbReference>
<reference evidence="8 9" key="1">
    <citation type="journal article" date="2016" name="Nat. Commun.">
        <title>Thousands of microbial genomes shed light on interconnected biogeochemical processes in an aquifer system.</title>
        <authorList>
            <person name="Anantharaman K."/>
            <person name="Brown C.T."/>
            <person name="Hug L.A."/>
            <person name="Sharon I."/>
            <person name="Castelle C.J."/>
            <person name="Probst A.J."/>
            <person name="Thomas B.C."/>
            <person name="Singh A."/>
            <person name="Wilkins M.J."/>
            <person name="Karaoz U."/>
            <person name="Brodie E.L."/>
            <person name="Williams K.H."/>
            <person name="Hubbard S.S."/>
            <person name="Banfield J.F."/>
        </authorList>
    </citation>
    <scope>NUCLEOTIDE SEQUENCE [LARGE SCALE GENOMIC DNA]</scope>
</reference>
<dbReference type="CDD" id="cd14014">
    <property type="entry name" value="STKc_PknB_like"/>
    <property type="match status" value="1"/>
</dbReference>
<gene>
    <name evidence="8" type="ORF">A3H38_02605</name>
</gene>
<dbReference type="PANTHER" id="PTHR24351">
    <property type="entry name" value="RIBOSOMAL PROTEIN S6 KINASE"/>
    <property type="match status" value="1"/>
</dbReference>
<name>A0A1F4RCW2_UNCSA</name>
<dbReference type="PROSITE" id="PS50011">
    <property type="entry name" value="PROTEIN_KINASE_DOM"/>
    <property type="match status" value="1"/>
</dbReference>
<keyword evidence="6" id="KW-0812">Transmembrane</keyword>
<evidence type="ECO:0000256" key="4">
    <source>
        <dbReference type="ARBA" id="ARBA00022777"/>
    </source>
</evidence>
<evidence type="ECO:0000256" key="3">
    <source>
        <dbReference type="ARBA" id="ARBA00022741"/>
    </source>
</evidence>
<evidence type="ECO:0000313" key="9">
    <source>
        <dbReference type="Proteomes" id="UP000176938"/>
    </source>
</evidence>
<dbReference type="GO" id="GO:0005524">
    <property type="term" value="F:ATP binding"/>
    <property type="evidence" value="ECO:0007669"/>
    <property type="project" value="UniProtKB-KW"/>
</dbReference>
<keyword evidence="3" id="KW-0547">Nucleotide-binding</keyword>
<dbReference type="SUPFAM" id="SSF56112">
    <property type="entry name" value="Protein kinase-like (PK-like)"/>
    <property type="match status" value="1"/>
</dbReference>
<dbReference type="InterPro" id="IPR011009">
    <property type="entry name" value="Kinase-like_dom_sf"/>
</dbReference>
<keyword evidence="4" id="KW-0418">Kinase</keyword>
<feature type="transmembrane region" description="Helical" evidence="6">
    <location>
        <begin position="319"/>
        <end position="339"/>
    </location>
</feature>
<dbReference type="Gene3D" id="3.30.200.20">
    <property type="entry name" value="Phosphorylase Kinase, domain 1"/>
    <property type="match status" value="1"/>
</dbReference>
<sequence>MERFLKSRYRIGENISENPFSVTYQGNFIGTNKPVIIKIYKRGTLNSNLINRMKQKVKELSCVTYHGIAKLIDGDYGWQGFYYVREYVEGQSLQEILNSKQAIGAEKAQVIAIEVCKALEVVHAKGIIHGELKPSNVFISSKGMIKIADFVIEGEIKEAMPQKVISIMDNGKYTSPEELTGSPASVSSDIYALGLIIYEMLVSSLSIEKGLAGSLKRVKNANPINKEALAAFPRYLQEIVVKALQPDPLRRFLNAGEIRESLEKRNINVAMIAHEEYINLFDNTVIRYGEEDEGGEAESLEDLGRVKLRWGKEKHRNWILAYVLAAAILSGILYAFVFAR</sequence>
<proteinExistence type="predicted"/>
<evidence type="ECO:0000313" key="8">
    <source>
        <dbReference type="EMBL" id="OGC05313.1"/>
    </source>
</evidence>
<keyword evidence="6" id="KW-0472">Membrane</keyword>